<sequence>MNFNLLNSQETKNIAARKEVEKDEKFIICDQFLCQTNLNVSNSKIIYVTGYREVAEYQYGSEIWFKRISKNPKKPKGLIQEDFDDSRPPQVTNYIYKELARCIAFPKYTETQTMMVCSENDVKHEFQNNLVL</sequence>
<reference evidence="1" key="1">
    <citation type="submission" date="2023-04" db="EMBL/GenBank/DDBJ databases">
        <title>Ambrosiozyma monospora NBRC 1965.</title>
        <authorList>
            <person name="Ichikawa N."/>
            <person name="Sato H."/>
            <person name="Tonouchi N."/>
        </authorList>
    </citation>
    <scope>NUCLEOTIDE SEQUENCE</scope>
    <source>
        <strain evidence="1">NBRC 1965</strain>
    </source>
</reference>
<dbReference type="Proteomes" id="UP001165063">
    <property type="component" value="Unassembled WGS sequence"/>
</dbReference>
<protein>
    <submittedName>
        <fullName evidence="1">Unnamed protein product</fullName>
    </submittedName>
</protein>
<comment type="caution">
    <text evidence="1">The sequence shown here is derived from an EMBL/GenBank/DDBJ whole genome shotgun (WGS) entry which is preliminary data.</text>
</comment>
<name>A0A9W6YYF0_AMBMO</name>
<keyword evidence="2" id="KW-1185">Reference proteome</keyword>
<proteinExistence type="predicted"/>
<evidence type="ECO:0000313" key="2">
    <source>
        <dbReference type="Proteomes" id="UP001165063"/>
    </source>
</evidence>
<dbReference type="AlphaFoldDB" id="A0A9W6YYF0"/>
<dbReference type="EMBL" id="BSXU01002528">
    <property type="protein sequence ID" value="GMG38237.1"/>
    <property type="molecule type" value="Genomic_DNA"/>
</dbReference>
<evidence type="ECO:0000313" key="1">
    <source>
        <dbReference type="EMBL" id="GMG38237.1"/>
    </source>
</evidence>
<gene>
    <name evidence="1" type="ORF">Amon01_000492000</name>
</gene>
<accession>A0A9W6YYF0</accession>
<organism evidence="1 2">
    <name type="scientific">Ambrosiozyma monospora</name>
    <name type="common">Yeast</name>
    <name type="synonym">Endomycopsis monosporus</name>
    <dbReference type="NCBI Taxonomy" id="43982"/>
    <lineage>
        <taxon>Eukaryota</taxon>
        <taxon>Fungi</taxon>
        <taxon>Dikarya</taxon>
        <taxon>Ascomycota</taxon>
        <taxon>Saccharomycotina</taxon>
        <taxon>Pichiomycetes</taxon>
        <taxon>Pichiales</taxon>
        <taxon>Pichiaceae</taxon>
        <taxon>Ambrosiozyma</taxon>
    </lineage>
</organism>